<dbReference type="Proteomes" id="UP000001037">
    <property type="component" value="Chromosome"/>
</dbReference>
<dbReference type="SUPFAM" id="SSF142535">
    <property type="entry name" value="AF0625-like"/>
    <property type="match status" value="1"/>
</dbReference>
<evidence type="ECO:0000313" key="5">
    <source>
        <dbReference type="EMBL" id="AEM39838.1"/>
    </source>
</evidence>
<dbReference type="STRING" id="694429.Pyrfu_1985"/>
<dbReference type="GO" id="GO:0019478">
    <property type="term" value="P:D-amino acid catabolic process"/>
    <property type="evidence" value="ECO:0007669"/>
    <property type="project" value="UniProtKB-UniRule"/>
</dbReference>
<dbReference type="PANTHER" id="PTHR34667">
    <property type="entry name" value="D-AMINOACYL-TRNA DEACYLASE"/>
    <property type="match status" value="1"/>
</dbReference>
<reference evidence="5 6" key="1">
    <citation type="journal article" date="2011" name="Stand. Genomic Sci.">
        <title>Complete genome sequence of the hyperthermophilic chemolithoautotroph Pyrolobus fumarii type strain (1A).</title>
        <authorList>
            <person name="Anderson I."/>
            <person name="Goker M."/>
            <person name="Nolan M."/>
            <person name="Lucas S."/>
            <person name="Hammon N."/>
            <person name="Deshpande S."/>
            <person name="Cheng J.F."/>
            <person name="Tapia R."/>
            <person name="Han C."/>
            <person name="Goodwin L."/>
            <person name="Pitluck S."/>
            <person name="Huntemann M."/>
            <person name="Liolios K."/>
            <person name="Ivanova N."/>
            <person name="Pagani I."/>
            <person name="Mavromatis K."/>
            <person name="Ovchinikova G."/>
            <person name="Pati A."/>
            <person name="Chen A."/>
            <person name="Palaniappan K."/>
            <person name="Land M."/>
            <person name="Hauser L."/>
            <person name="Brambilla E.M."/>
            <person name="Huber H."/>
            <person name="Yasawong M."/>
            <person name="Rohde M."/>
            <person name="Spring S."/>
            <person name="Abt B."/>
            <person name="Sikorski J."/>
            <person name="Wirth R."/>
            <person name="Detter J.C."/>
            <person name="Woyke T."/>
            <person name="Bristow J."/>
            <person name="Eisen J.A."/>
            <person name="Markowitz V."/>
            <person name="Hugenholtz P."/>
            <person name="Kyrpides N.C."/>
            <person name="Klenk H.P."/>
            <person name="Lapidus A."/>
        </authorList>
    </citation>
    <scope>NUCLEOTIDE SEQUENCE [LARGE SCALE GENOMIC DNA]</scope>
    <source>
        <strain evidence="6">DSM 11204 / 1A</strain>
    </source>
</reference>
<keyword evidence="3 4" id="KW-0862">Zinc</keyword>
<proteinExistence type="inferred from homology"/>
<keyword evidence="6" id="KW-1185">Reference proteome</keyword>
<comment type="function">
    <text evidence="4">D-aminoacyl-tRNA deacylase with broad substrate specificity. By recycling D-aminoacyl-tRNA to D-amino acids and free tRNA molecules, this enzyme counteracts the toxicity associated with the formation of D-aminoacyl-tRNA entities in vivo.</text>
</comment>
<organism evidence="5 6">
    <name type="scientific">Pyrolobus fumarii (strain DSM 11204 / 1A)</name>
    <dbReference type="NCBI Taxonomy" id="694429"/>
    <lineage>
        <taxon>Archaea</taxon>
        <taxon>Thermoproteota</taxon>
        <taxon>Thermoprotei</taxon>
        <taxon>Desulfurococcales</taxon>
        <taxon>Pyrodictiaceae</taxon>
        <taxon>Pyrolobus</taxon>
    </lineage>
</organism>
<protein>
    <recommendedName>
        <fullName evidence="4">D-aminoacyl-tRNA deacylase</fullName>
        <ecNumber evidence="4">3.1.1.96</ecNumber>
    </recommendedName>
</protein>
<dbReference type="PIRSF" id="PIRSF016210">
    <property type="entry name" value="UCP016210"/>
    <property type="match status" value="1"/>
</dbReference>
<dbReference type="eggNOG" id="arCOG01616">
    <property type="taxonomic scope" value="Archaea"/>
</dbReference>
<dbReference type="GO" id="GO:0106026">
    <property type="term" value="F:Gly-tRNA(Ala) deacylase activity"/>
    <property type="evidence" value="ECO:0007669"/>
    <property type="project" value="RHEA"/>
</dbReference>
<dbReference type="InParanoid" id="G0EDN4"/>
<dbReference type="HOGENOM" id="CLU_056464_1_0_2"/>
<dbReference type="PANTHER" id="PTHR34667:SF1">
    <property type="entry name" value="D-AMINOACYL-TRNA DEACYLASE"/>
    <property type="match status" value="1"/>
</dbReference>
<dbReference type="Pfam" id="PF04414">
    <property type="entry name" value="tRNA_deacylase"/>
    <property type="match status" value="1"/>
</dbReference>
<comment type="similarity">
    <text evidence="4">Belongs to the DtdA deacylase family.</text>
</comment>
<evidence type="ECO:0000313" key="6">
    <source>
        <dbReference type="Proteomes" id="UP000001037"/>
    </source>
</evidence>
<dbReference type="AlphaFoldDB" id="G0EDN4"/>
<keyword evidence="2 4" id="KW-0378">Hydrolase</keyword>
<dbReference type="EMBL" id="CP002838">
    <property type="protein sequence ID" value="AEM39838.1"/>
    <property type="molecule type" value="Genomic_DNA"/>
</dbReference>
<sequence length="269" mass="29662">MRRVKIVYSLVDPVGKGVADILSREYSVDACPSRDCTVVGLEADTPYLDNLDDILPGYDGYVIISRHASTSGKPTLSVHHTGNPTREAILGGKPETLEWAWPSLAAALLRTYRAVAARLGLLEKYEVTLEATHHGPTRVPKPVVFIEVGSTEAAWRDERALRALAETLYETIISQEGFRGCECSTIASGFGDTHYPRLHTRLLLEEGYCYAHILSKHVLRSVTENVVRQSMTKSVERVEKAVAAKVPGAARRLVERIANELGIEVEKRG</sequence>
<comment type="cofactor">
    <cofactor evidence="4">
        <name>Zn(2+)</name>
        <dbReference type="ChEBI" id="CHEBI:29105"/>
    </cofactor>
    <text evidence="4">Binds 2 Zn(2+) ions per subunit.</text>
</comment>
<name>G0EDN4_PYRF1</name>
<dbReference type="KEGG" id="pfm:Pyrfu_1985"/>
<dbReference type="InterPro" id="IPR018033">
    <property type="entry name" value="Deacylase_DtdA_archaea"/>
</dbReference>
<evidence type="ECO:0000256" key="4">
    <source>
        <dbReference type="HAMAP-Rule" id="MF_00562"/>
    </source>
</evidence>
<dbReference type="FunCoup" id="G0EDN4">
    <property type="interactions" value="2"/>
</dbReference>
<keyword evidence="1 4" id="KW-0479">Metal-binding</keyword>
<dbReference type="Gene3D" id="3.40.630.50">
    <property type="entry name" value="AF0625-like"/>
    <property type="match status" value="1"/>
</dbReference>
<dbReference type="Gene3D" id="3.40.50.10700">
    <property type="entry name" value="AF0625-like"/>
    <property type="match status" value="1"/>
</dbReference>
<dbReference type="GO" id="GO:0051499">
    <property type="term" value="F:D-aminoacyl-tRNA deacylase activity"/>
    <property type="evidence" value="ECO:0007669"/>
    <property type="project" value="UniProtKB-UniRule"/>
</dbReference>
<dbReference type="GO" id="GO:0008270">
    <property type="term" value="F:zinc ion binding"/>
    <property type="evidence" value="ECO:0007669"/>
    <property type="project" value="UniProtKB-UniRule"/>
</dbReference>
<dbReference type="OrthoDB" id="9863at2157"/>
<evidence type="ECO:0000256" key="1">
    <source>
        <dbReference type="ARBA" id="ARBA00022723"/>
    </source>
</evidence>
<evidence type="ECO:0000256" key="2">
    <source>
        <dbReference type="ARBA" id="ARBA00022801"/>
    </source>
</evidence>
<comment type="subunit">
    <text evidence="4">Monomer.</text>
</comment>
<evidence type="ECO:0000256" key="3">
    <source>
        <dbReference type="ARBA" id="ARBA00022833"/>
    </source>
</evidence>
<accession>G0EDN4</accession>
<dbReference type="InterPro" id="IPR007508">
    <property type="entry name" value="DtdA"/>
</dbReference>
<dbReference type="HAMAP" id="MF_00562">
    <property type="entry name" value="Deacylase_DtdA"/>
    <property type="match status" value="1"/>
</dbReference>
<comment type="catalytic activity">
    <reaction evidence="4">
        <text>glycyl-tRNA(Ala) + H2O = tRNA(Ala) + glycine + H(+)</text>
        <dbReference type="Rhea" id="RHEA:53744"/>
        <dbReference type="Rhea" id="RHEA-COMP:9657"/>
        <dbReference type="Rhea" id="RHEA-COMP:13640"/>
        <dbReference type="ChEBI" id="CHEBI:15377"/>
        <dbReference type="ChEBI" id="CHEBI:15378"/>
        <dbReference type="ChEBI" id="CHEBI:57305"/>
        <dbReference type="ChEBI" id="CHEBI:78442"/>
        <dbReference type="ChEBI" id="CHEBI:78522"/>
        <dbReference type="EC" id="3.1.1.96"/>
    </reaction>
</comment>
<dbReference type="EC" id="3.1.1.96" evidence="4"/>
<gene>
    <name evidence="4" type="primary">dtdA</name>
    <name evidence="5" type="ordered locus">Pyrfu_1985</name>
</gene>
<comment type="catalytic activity">
    <reaction evidence="4">
        <text>a D-aminoacyl-tRNA + H2O = a tRNA + a D-alpha-amino acid + H(+)</text>
        <dbReference type="Rhea" id="RHEA:13953"/>
        <dbReference type="Rhea" id="RHEA-COMP:10123"/>
        <dbReference type="Rhea" id="RHEA-COMP:10124"/>
        <dbReference type="ChEBI" id="CHEBI:15377"/>
        <dbReference type="ChEBI" id="CHEBI:15378"/>
        <dbReference type="ChEBI" id="CHEBI:59871"/>
        <dbReference type="ChEBI" id="CHEBI:78442"/>
        <dbReference type="ChEBI" id="CHEBI:79333"/>
        <dbReference type="EC" id="3.1.1.96"/>
    </reaction>
</comment>